<feature type="domain" description="Peptidase M16 C-terminal" evidence="2">
    <location>
        <begin position="357"/>
        <end position="528"/>
    </location>
</feature>
<dbReference type="InterPro" id="IPR011765">
    <property type="entry name" value="Pept_M16_N"/>
</dbReference>
<sequence length="622" mass="67046">PSVSSYNNSMELAGEFVFRIRANAGTDLDAVQKALDTALQNFERDGVNPQDLQRIKAQSQTRLYASLATVLGKSRSLASDNEFTGDPAHSLVTAKALAAVTAADVMAVYAKYIQGKPAIITSFVPKAKAELAVTGSTLASVWIEEVKTDVASEEVSQGAEAAYEKTPSTYDRSEPPFGQLPLLKMPDIWQANLANDILLLGIENSETPLVNFNISIAGGGWMDPLEKKGVASLLARLMNEGTQSKTAAELERAIGLLGSRIQVSSGSEDININVTSLSGNFEATMALVEEILTSPRWQLADFERVKSAALTSITGREASPNAIASLGFAKLLYGDQHPFGLPQSGTSQTVSGILLADLQSYYQVMLASQPRFHIAGDISPTRAKAAFAKIAKTFKTSTTIQPDFAIPAQTNAGKVFFIDVPGSKQSVLYLGKLTLDYSNADANKLVFTNEKLGGGISGDLAQTLRIEKGYTYGAYSRISGGKITRPFSASTSVRANATKASLQIIRDMLTNYGPDFSAADVQTTRQKLIKENTRAFESLNAKLGVLQNISKYGKTKKYVEEEQSELVAMPLDEYQRIAKTYLDEAQMVYLIVGDKATQFAPVNEFAGGKLIELDIHANPKTP</sequence>
<dbReference type="PANTHER" id="PTHR11851:SF225">
    <property type="entry name" value="NON-PEPTIDASE HOMOLOG YMXG"/>
    <property type="match status" value="1"/>
</dbReference>
<accession>A0A3B0S234</accession>
<dbReference type="SUPFAM" id="SSF63411">
    <property type="entry name" value="LuxS/MPP-like metallohydrolase"/>
    <property type="match status" value="3"/>
</dbReference>
<feature type="non-terminal residue" evidence="3">
    <location>
        <position position="1"/>
    </location>
</feature>
<dbReference type="InterPro" id="IPR007863">
    <property type="entry name" value="Peptidase_M16_C"/>
</dbReference>
<dbReference type="EMBL" id="UOEE01000250">
    <property type="protein sequence ID" value="VAV97812.1"/>
    <property type="molecule type" value="Genomic_DNA"/>
</dbReference>
<dbReference type="InterPro" id="IPR050361">
    <property type="entry name" value="MPP/UQCRC_Complex"/>
</dbReference>
<dbReference type="PANTHER" id="PTHR11851">
    <property type="entry name" value="METALLOPROTEASE"/>
    <property type="match status" value="1"/>
</dbReference>
<proteinExistence type="predicted"/>
<dbReference type="Pfam" id="PF05193">
    <property type="entry name" value="Peptidase_M16_C"/>
    <property type="match status" value="1"/>
</dbReference>
<evidence type="ECO:0000313" key="3">
    <source>
        <dbReference type="EMBL" id="VAV97812.1"/>
    </source>
</evidence>
<dbReference type="Pfam" id="PF00675">
    <property type="entry name" value="Peptidase_M16"/>
    <property type="match status" value="1"/>
</dbReference>
<evidence type="ECO:0000259" key="1">
    <source>
        <dbReference type="Pfam" id="PF00675"/>
    </source>
</evidence>
<protein>
    <submittedName>
        <fullName evidence="3">Peptidase</fullName>
    </submittedName>
</protein>
<dbReference type="InterPro" id="IPR011249">
    <property type="entry name" value="Metalloenz_LuxS/M16"/>
</dbReference>
<gene>
    <name evidence="3" type="ORF">MNBD_ALPHA06-892</name>
</gene>
<organism evidence="3">
    <name type="scientific">hydrothermal vent metagenome</name>
    <dbReference type="NCBI Taxonomy" id="652676"/>
    <lineage>
        <taxon>unclassified sequences</taxon>
        <taxon>metagenomes</taxon>
        <taxon>ecological metagenomes</taxon>
    </lineage>
</organism>
<feature type="domain" description="Peptidase M16 N-terminal" evidence="1">
    <location>
        <begin position="203"/>
        <end position="319"/>
    </location>
</feature>
<reference evidence="3" key="1">
    <citation type="submission" date="2018-06" db="EMBL/GenBank/DDBJ databases">
        <authorList>
            <person name="Zhirakovskaya E."/>
        </authorList>
    </citation>
    <scope>NUCLEOTIDE SEQUENCE</scope>
</reference>
<name>A0A3B0S234_9ZZZZ</name>
<dbReference type="GO" id="GO:0046872">
    <property type="term" value="F:metal ion binding"/>
    <property type="evidence" value="ECO:0007669"/>
    <property type="project" value="InterPro"/>
</dbReference>
<evidence type="ECO:0000259" key="2">
    <source>
        <dbReference type="Pfam" id="PF05193"/>
    </source>
</evidence>
<dbReference type="Gene3D" id="3.30.830.10">
    <property type="entry name" value="Metalloenzyme, LuxS/M16 peptidase-like"/>
    <property type="match status" value="3"/>
</dbReference>
<dbReference type="AlphaFoldDB" id="A0A3B0S234"/>